<accession>A0A024H1R3</accession>
<dbReference type="Proteomes" id="UP000035722">
    <property type="component" value="Unassembled WGS sequence"/>
</dbReference>
<comment type="caution">
    <text evidence="1">The sequence shown here is derived from an EMBL/GenBank/DDBJ whole genome shotgun (WGS) entry which is preliminary data.</text>
</comment>
<reference evidence="2" key="1">
    <citation type="journal article" date="2014" name="Genome Announc.">
        <title>Genome Sequence of Arthrobacter siccitolerans 4J27, a Xeroprotectant-Producing Desiccation-Tolerant Microorganism.</title>
        <authorList>
            <person name="Manzanera M."/>
            <person name="Santa-Cruz-Calvo L."/>
            <person name="Vilchez J.I."/>
            <person name="Garcia-Fontana C."/>
            <person name="Silva-Castro G.A."/>
            <person name="Calvo C."/>
            <person name="Gonzalez-Lopez J."/>
        </authorList>
    </citation>
    <scope>NUCLEOTIDE SEQUENCE [LARGE SCALE GENOMIC DNA]</scope>
    <source>
        <strain evidence="2">4J27</strain>
    </source>
</reference>
<gene>
    <name evidence="1" type="ORF">ARTSIC4J27_2080</name>
</gene>
<dbReference type="EMBL" id="CAQI01000042">
    <property type="protein sequence ID" value="CCQ46120.1"/>
    <property type="molecule type" value="Genomic_DNA"/>
</dbReference>
<evidence type="ECO:0000313" key="2">
    <source>
        <dbReference type="Proteomes" id="UP000035722"/>
    </source>
</evidence>
<protein>
    <submittedName>
        <fullName evidence="1">Uncharacterized protein</fullName>
    </submittedName>
</protein>
<dbReference type="AlphaFoldDB" id="A0A024H1R3"/>
<dbReference type="STRING" id="861266.ARTSIC4J27_2080"/>
<proteinExistence type="predicted"/>
<sequence>MDISFQALLAGCVARQMEHGPLVERAVFGAGCELVQGEYVGSVLTEQLCQFGDDAWLVRTADNQTPDVLGP</sequence>
<name>A0A024H1R3_9MICC</name>
<keyword evidence="2" id="KW-1185">Reference proteome</keyword>
<evidence type="ECO:0000313" key="1">
    <source>
        <dbReference type="EMBL" id="CCQ46120.1"/>
    </source>
</evidence>
<organism evidence="1 2">
    <name type="scientific">Pseudarthrobacter siccitolerans</name>
    <dbReference type="NCBI Taxonomy" id="861266"/>
    <lineage>
        <taxon>Bacteria</taxon>
        <taxon>Bacillati</taxon>
        <taxon>Actinomycetota</taxon>
        <taxon>Actinomycetes</taxon>
        <taxon>Micrococcales</taxon>
        <taxon>Micrococcaceae</taxon>
        <taxon>Pseudarthrobacter</taxon>
    </lineage>
</organism>